<dbReference type="EMBL" id="JAEOAQ010000001">
    <property type="protein sequence ID" value="KAG5422165.1"/>
    <property type="molecule type" value="Genomic_DNA"/>
</dbReference>
<evidence type="ECO:0000313" key="13">
    <source>
        <dbReference type="Proteomes" id="UP000669133"/>
    </source>
</evidence>
<evidence type="ECO:0000256" key="1">
    <source>
        <dbReference type="ARBA" id="ARBA00004115"/>
    </source>
</evidence>
<evidence type="ECO:0000256" key="9">
    <source>
        <dbReference type="SAM" id="MobiDB-lite"/>
    </source>
</evidence>
<feature type="compositionally biased region" description="Low complexity" evidence="9">
    <location>
        <begin position="200"/>
        <end position="218"/>
    </location>
</feature>
<evidence type="ECO:0000256" key="5">
    <source>
        <dbReference type="ARBA" id="ARBA00022989"/>
    </source>
</evidence>
<comment type="caution">
    <text evidence="12">The sequence shown here is derived from an EMBL/GenBank/DDBJ whole genome shotgun (WGS) entry which is preliminary data.</text>
</comment>
<feature type="transmembrane region" description="Helical" evidence="10">
    <location>
        <begin position="160"/>
        <end position="179"/>
    </location>
</feature>
<dbReference type="Pfam" id="PF03896">
    <property type="entry name" value="TRAP_alpha"/>
    <property type="match status" value="1"/>
</dbReference>
<evidence type="ECO:0000256" key="2">
    <source>
        <dbReference type="ARBA" id="ARBA00022692"/>
    </source>
</evidence>
<dbReference type="OrthoDB" id="1926781at2759"/>
<organism evidence="12 13">
    <name type="scientific">Candida metapsilosis</name>
    <dbReference type="NCBI Taxonomy" id="273372"/>
    <lineage>
        <taxon>Eukaryota</taxon>
        <taxon>Fungi</taxon>
        <taxon>Dikarya</taxon>
        <taxon>Ascomycota</taxon>
        <taxon>Saccharomycotina</taxon>
        <taxon>Pichiomycetes</taxon>
        <taxon>Debaryomycetaceae</taxon>
        <taxon>Candida/Lodderomyces clade</taxon>
        <taxon>Candida</taxon>
    </lineage>
</organism>
<dbReference type="RefSeq" id="XP_067551281.1">
    <property type="nucleotide sequence ID" value="XM_067689986.1"/>
</dbReference>
<dbReference type="PANTHER" id="PTHR12924">
    <property type="entry name" value="TRANSLOCON-ASSOCIATED PROTEIN, ALPHA SUBUNIT"/>
    <property type="match status" value="1"/>
</dbReference>
<evidence type="ECO:0000256" key="7">
    <source>
        <dbReference type="ARBA" id="ARBA00037565"/>
    </source>
</evidence>
<accession>A0A8H8DEC8</accession>
<dbReference type="InterPro" id="IPR005595">
    <property type="entry name" value="TRAP_alpha"/>
</dbReference>
<name>A0A8H8DEC8_9ASCO</name>
<gene>
    <name evidence="12" type="ORF">I9W82_001260</name>
</gene>
<protein>
    <submittedName>
        <fullName evidence="12">IRC22</fullName>
    </submittedName>
</protein>
<sequence length="238" mass="25649">MKFLNIIATLAASIASVAAYETTGKETIDILVDYNIKETPEVSKSDVASWTNGEQITLEYTLSNNEESDVTVIGVTGQFLNPVTKEVVTNLTQGRIEPVAVAPGKSVKFEQAISVNLIPNNYELVPQVFIVQGDLVKLLPCRGQLASVLDKAISFFDPRLIFLELVLLATFGGLVYLAYQIWGKNYIKGTAPVKVKKSAKSPSPDAASASAGSSTGAGYDVNWIPEGHLKQKKTKKVA</sequence>
<dbReference type="GO" id="GO:0005789">
    <property type="term" value="C:endoplasmic reticulum membrane"/>
    <property type="evidence" value="ECO:0007669"/>
    <property type="project" value="UniProtKB-SubCell"/>
</dbReference>
<keyword evidence="2 10" id="KW-0812">Transmembrane</keyword>
<dbReference type="GeneID" id="93649889"/>
<keyword evidence="5 10" id="KW-1133">Transmembrane helix</keyword>
<comment type="function">
    <text evidence="7">Is probably involved in a pathway contributing to genomic integrity.</text>
</comment>
<reference evidence="12 13" key="1">
    <citation type="submission" date="2020-12" db="EMBL/GenBank/DDBJ databases">
        <title>Effect of drift, selection, and recombination on the evolution of hybrid genomes in Candida yeast pathogens.</title>
        <authorList>
            <person name="Mixao V."/>
            <person name="Ksiezopolska E."/>
            <person name="Saus E."/>
            <person name="Boekhout T."/>
            <person name="Gacser A."/>
            <person name="Gabaldon T."/>
        </authorList>
    </citation>
    <scope>NUCLEOTIDE SEQUENCE [LARGE SCALE GENOMIC DNA]</scope>
    <source>
        <strain evidence="12 13">BP57</strain>
    </source>
</reference>
<evidence type="ECO:0000256" key="4">
    <source>
        <dbReference type="ARBA" id="ARBA00022824"/>
    </source>
</evidence>
<keyword evidence="13" id="KW-1185">Reference proteome</keyword>
<keyword evidence="6 10" id="KW-0472">Membrane</keyword>
<dbReference type="AlphaFoldDB" id="A0A8H8DEC8"/>
<keyword evidence="4" id="KW-0256">Endoplasmic reticulum</keyword>
<evidence type="ECO:0000256" key="6">
    <source>
        <dbReference type="ARBA" id="ARBA00023136"/>
    </source>
</evidence>
<comment type="subcellular location">
    <subcellularLocation>
        <location evidence="1">Endoplasmic reticulum membrane</location>
        <topology evidence="1">Single-pass type I membrane protein</topology>
    </subcellularLocation>
</comment>
<evidence type="ECO:0000256" key="3">
    <source>
        <dbReference type="ARBA" id="ARBA00022729"/>
    </source>
</evidence>
<feature type="signal peptide" evidence="11">
    <location>
        <begin position="1"/>
        <end position="19"/>
    </location>
</feature>
<evidence type="ECO:0000313" key="12">
    <source>
        <dbReference type="EMBL" id="KAG5422165.1"/>
    </source>
</evidence>
<evidence type="ECO:0000256" key="10">
    <source>
        <dbReference type="SAM" id="Phobius"/>
    </source>
</evidence>
<dbReference type="PANTHER" id="PTHR12924:SF0">
    <property type="entry name" value="TRANSLOCON-ASSOCIATED PROTEIN SUBUNIT ALPHA"/>
    <property type="match status" value="1"/>
</dbReference>
<evidence type="ECO:0000256" key="8">
    <source>
        <dbReference type="ARBA" id="ARBA00038311"/>
    </source>
</evidence>
<feature type="region of interest" description="Disordered" evidence="9">
    <location>
        <begin position="198"/>
        <end position="219"/>
    </location>
</feature>
<evidence type="ECO:0000256" key="11">
    <source>
        <dbReference type="SAM" id="SignalP"/>
    </source>
</evidence>
<proteinExistence type="inferred from homology"/>
<comment type="similarity">
    <text evidence="8">Belongs to the IRC22 family.</text>
</comment>
<dbReference type="Proteomes" id="UP000669133">
    <property type="component" value="Unassembled WGS sequence"/>
</dbReference>
<feature type="chain" id="PRO_5034486244" evidence="11">
    <location>
        <begin position="20"/>
        <end position="238"/>
    </location>
</feature>
<keyword evidence="3 11" id="KW-0732">Signal</keyword>